<dbReference type="WBParaSite" id="JU765_v2.g6720.t1">
    <property type="protein sequence ID" value="JU765_v2.g6720.t1"/>
    <property type="gene ID" value="JU765_v2.g6720"/>
</dbReference>
<evidence type="ECO:0000313" key="1">
    <source>
        <dbReference type="Proteomes" id="UP000887576"/>
    </source>
</evidence>
<sequence>MIVMNGRNGGRFILFLAILPVFIQAEFNVDIRAIKYAERNDDCFVDVYQPDTKEPEPPTNFFVRQSFKSVCYPGHIVHYFNLLSNGNDGYRFTGCFYFKEKHTVKCEQFEENKFVQ</sequence>
<protein>
    <submittedName>
        <fullName evidence="2">Uncharacterized protein</fullName>
    </submittedName>
</protein>
<organism evidence="1 2">
    <name type="scientific">Panagrolaimus sp. JU765</name>
    <dbReference type="NCBI Taxonomy" id="591449"/>
    <lineage>
        <taxon>Eukaryota</taxon>
        <taxon>Metazoa</taxon>
        <taxon>Ecdysozoa</taxon>
        <taxon>Nematoda</taxon>
        <taxon>Chromadorea</taxon>
        <taxon>Rhabditida</taxon>
        <taxon>Tylenchina</taxon>
        <taxon>Panagrolaimomorpha</taxon>
        <taxon>Panagrolaimoidea</taxon>
        <taxon>Panagrolaimidae</taxon>
        <taxon>Panagrolaimus</taxon>
    </lineage>
</organism>
<evidence type="ECO:0000313" key="2">
    <source>
        <dbReference type="WBParaSite" id="JU765_v2.g6720.t1"/>
    </source>
</evidence>
<accession>A0AC34RGG5</accession>
<name>A0AC34RGG5_9BILA</name>
<proteinExistence type="predicted"/>
<reference evidence="2" key="1">
    <citation type="submission" date="2022-11" db="UniProtKB">
        <authorList>
            <consortium name="WormBaseParasite"/>
        </authorList>
    </citation>
    <scope>IDENTIFICATION</scope>
</reference>
<dbReference type="Proteomes" id="UP000887576">
    <property type="component" value="Unplaced"/>
</dbReference>